<dbReference type="RefSeq" id="WP_166248302.1">
    <property type="nucleotide sequence ID" value="NZ_CP049616.1"/>
</dbReference>
<dbReference type="Gene3D" id="2.60.40.60">
    <property type="entry name" value="Cadherins"/>
    <property type="match status" value="2"/>
</dbReference>
<dbReference type="PROSITE" id="PS50268">
    <property type="entry name" value="CADHERIN_2"/>
    <property type="match status" value="2"/>
</dbReference>
<dbReference type="GO" id="GO:0005886">
    <property type="term" value="C:plasma membrane"/>
    <property type="evidence" value="ECO:0007669"/>
    <property type="project" value="UniProtKB-SubCell"/>
</dbReference>
<evidence type="ECO:0000313" key="4">
    <source>
        <dbReference type="EMBL" id="QII44771.1"/>
    </source>
</evidence>
<keyword evidence="1" id="KW-0812">Transmembrane</keyword>
<keyword evidence="5" id="KW-1185">Reference proteome</keyword>
<accession>A0A6G7J1M6</accession>
<dbReference type="Pfam" id="PF03382">
    <property type="entry name" value="DUF285"/>
    <property type="match status" value="1"/>
</dbReference>
<dbReference type="InterPro" id="IPR005046">
    <property type="entry name" value="DUF285"/>
</dbReference>
<dbReference type="GO" id="GO:0005509">
    <property type="term" value="F:calcium ion binding"/>
    <property type="evidence" value="ECO:0007669"/>
    <property type="project" value="InterPro"/>
</dbReference>
<dbReference type="PANTHER" id="PTHR24026:SF126">
    <property type="entry name" value="PROTOCADHERIN FAT 4"/>
    <property type="match status" value="1"/>
</dbReference>
<protein>
    <submittedName>
        <fullName evidence="4">BspA family leucine-rich repeat surface protein</fullName>
    </submittedName>
</protein>
<proteinExistence type="predicted"/>
<gene>
    <name evidence="4" type="ORF">GVT53_08775</name>
</gene>
<dbReference type="InterPro" id="IPR011889">
    <property type="entry name" value="Liste_lipo_26"/>
</dbReference>
<evidence type="ECO:0000313" key="5">
    <source>
        <dbReference type="Proteomes" id="UP000502928"/>
    </source>
</evidence>
<sequence>MKKILFSVFAVALLWSCGKDDGPDTPSEDENNVPVIAAQDFSAAETISDTEVIGTVKASDEDGDTLTFTIEANSDDLFEITASGDLSLASGKSLDAAAKEQHNITVKVDDGEDTASATITIKVITVAPTNEVPVMEDQELTVAEDIADTEVIGQVVATDADEDDLTFTMEANDLFMLSESGILTLAEGKSLDYETATSHSITVSVTDGENTAEAKIAILVENIPEADPNDPTAFVTKWETTTPDETIYMGANKNYEYDFTVDWGDGTVETIKELPENHMFEHAYAEPGTHTVAIQGEFPAIKMQSLSVQQLSKLRSLEQWGNIAWQDLSSAFYKCGNMVYNATDAPNLSNVKDLSSMFYAGVASFNGSLNDWDTSTITNMSSMFAQTTFNGDLNWNTSSVTNMSGMFAQAYAFNGDISGWDTGSVIDMQSMFYEANAFNGDITGWDTGNVVIMYGMFNGADAFNRDISVWDVSNVSTMQNMLKNALAFNQNLGGWDIGNVNTMAFMLDNSGMSKENLNATLIGWHSYASLKTAPLNVNLGLNDLTICGLTAIEAKADLMASYGWTFSGNPDEEDACN</sequence>
<keyword evidence="2" id="KW-0472">Membrane</keyword>
<dbReference type="AlphaFoldDB" id="A0A6G7J1M6"/>
<feature type="domain" description="Cadherin" evidence="3">
    <location>
        <begin position="134"/>
        <end position="233"/>
    </location>
</feature>
<dbReference type="GO" id="GO:0007156">
    <property type="term" value="P:homophilic cell adhesion via plasma membrane adhesion molecules"/>
    <property type="evidence" value="ECO:0007669"/>
    <property type="project" value="InterPro"/>
</dbReference>
<dbReference type="Proteomes" id="UP000502928">
    <property type="component" value="Chromosome"/>
</dbReference>
<dbReference type="SMART" id="SM00112">
    <property type="entry name" value="CA"/>
    <property type="match status" value="2"/>
</dbReference>
<dbReference type="InterPro" id="IPR002126">
    <property type="entry name" value="Cadherin-like_dom"/>
</dbReference>
<keyword evidence="2" id="KW-1133">Transmembrane helix</keyword>
<name>A0A6G7J1M6_9FLAO</name>
<dbReference type="EMBL" id="CP049616">
    <property type="protein sequence ID" value="QII44771.1"/>
    <property type="molecule type" value="Genomic_DNA"/>
</dbReference>
<feature type="domain" description="Cadherin" evidence="3">
    <location>
        <begin position="35"/>
        <end position="135"/>
    </location>
</feature>
<evidence type="ECO:0000256" key="1">
    <source>
        <dbReference type="ARBA" id="ARBA00022692"/>
    </source>
</evidence>
<dbReference type="Pfam" id="PF17963">
    <property type="entry name" value="Big_9"/>
    <property type="match status" value="2"/>
</dbReference>
<dbReference type="SUPFAM" id="SSF49313">
    <property type="entry name" value="Cadherin-like"/>
    <property type="match status" value="2"/>
</dbReference>
<reference evidence="4 5" key="1">
    <citation type="submission" date="2020-02" db="EMBL/GenBank/DDBJ databases">
        <title>Complete genome of Muricauda sp. 501str8.</title>
        <authorList>
            <person name="Dong B."/>
            <person name="Zhu S."/>
            <person name="Yang J."/>
            <person name="Chen J."/>
        </authorList>
    </citation>
    <scope>NUCLEOTIDE SEQUENCE [LARGE SCALE GENOMIC DNA]</scope>
    <source>
        <strain evidence="4 5">501str8</strain>
    </source>
</reference>
<dbReference type="PANTHER" id="PTHR24026">
    <property type="entry name" value="FAT ATYPICAL CADHERIN-RELATED"/>
    <property type="match status" value="1"/>
</dbReference>
<organism evidence="4 5">
    <name type="scientific">Flagellimonas oceani</name>
    <dbReference type="NCBI Taxonomy" id="2698672"/>
    <lineage>
        <taxon>Bacteria</taxon>
        <taxon>Pseudomonadati</taxon>
        <taxon>Bacteroidota</taxon>
        <taxon>Flavobacteriia</taxon>
        <taxon>Flavobacteriales</taxon>
        <taxon>Flavobacteriaceae</taxon>
        <taxon>Flagellimonas</taxon>
    </lineage>
</organism>
<dbReference type="NCBIfam" id="TIGR02167">
    <property type="entry name" value="Liste_lipo_26"/>
    <property type="match status" value="2"/>
</dbReference>
<dbReference type="CDD" id="cd11304">
    <property type="entry name" value="Cadherin_repeat"/>
    <property type="match status" value="2"/>
</dbReference>
<dbReference type="InterPro" id="IPR015919">
    <property type="entry name" value="Cadherin-like_sf"/>
</dbReference>
<dbReference type="KEGG" id="mut:GVT53_08775"/>
<evidence type="ECO:0000256" key="2">
    <source>
        <dbReference type="ARBA" id="ARBA00022989"/>
    </source>
</evidence>
<evidence type="ECO:0000259" key="3">
    <source>
        <dbReference type="PROSITE" id="PS50268"/>
    </source>
</evidence>